<dbReference type="Pfam" id="PF00072">
    <property type="entry name" value="Response_reg"/>
    <property type="match status" value="1"/>
</dbReference>
<protein>
    <submittedName>
        <fullName evidence="4">Response regulator</fullName>
    </submittedName>
</protein>
<evidence type="ECO:0000313" key="4">
    <source>
        <dbReference type="EMBL" id="MBP5857532.1"/>
    </source>
</evidence>
<proteinExistence type="predicted"/>
<evidence type="ECO:0000313" key="5">
    <source>
        <dbReference type="Proteomes" id="UP000672602"/>
    </source>
</evidence>
<dbReference type="PROSITE" id="PS50110">
    <property type="entry name" value="RESPONSE_REGULATORY"/>
    <property type="match status" value="1"/>
</dbReference>
<comment type="caution">
    <text evidence="4">The sequence shown here is derived from an EMBL/GenBank/DDBJ whole genome shotgun (WGS) entry which is preliminary data.</text>
</comment>
<dbReference type="GO" id="GO:0000160">
    <property type="term" value="P:phosphorelay signal transduction system"/>
    <property type="evidence" value="ECO:0007669"/>
    <property type="project" value="InterPro"/>
</dbReference>
<dbReference type="Proteomes" id="UP000672602">
    <property type="component" value="Unassembled WGS sequence"/>
</dbReference>
<evidence type="ECO:0000256" key="2">
    <source>
        <dbReference type="SAM" id="MobiDB-lite"/>
    </source>
</evidence>
<dbReference type="EMBL" id="JAGMWN010000004">
    <property type="protein sequence ID" value="MBP5857532.1"/>
    <property type="molecule type" value="Genomic_DNA"/>
</dbReference>
<feature type="domain" description="Response regulatory" evidence="3">
    <location>
        <begin position="1"/>
        <end position="118"/>
    </location>
</feature>
<dbReference type="SMART" id="SM00448">
    <property type="entry name" value="REC"/>
    <property type="match status" value="1"/>
</dbReference>
<dbReference type="InterPro" id="IPR011006">
    <property type="entry name" value="CheY-like_superfamily"/>
</dbReference>
<dbReference type="InterPro" id="IPR052048">
    <property type="entry name" value="ST_Response_Regulator"/>
</dbReference>
<dbReference type="SUPFAM" id="SSF52172">
    <property type="entry name" value="CheY-like"/>
    <property type="match status" value="1"/>
</dbReference>
<evidence type="ECO:0000259" key="3">
    <source>
        <dbReference type="PROSITE" id="PS50110"/>
    </source>
</evidence>
<dbReference type="AlphaFoldDB" id="A0A8J7V336"/>
<keyword evidence="1" id="KW-0597">Phosphoprotein</keyword>
<accession>A0A8J7V336</accession>
<dbReference type="PANTHER" id="PTHR43228:SF1">
    <property type="entry name" value="TWO-COMPONENT RESPONSE REGULATOR ARR22"/>
    <property type="match status" value="1"/>
</dbReference>
<feature type="region of interest" description="Disordered" evidence="2">
    <location>
        <begin position="142"/>
        <end position="166"/>
    </location>
</feature>
<dbReference type="CDD" id="cd17546">
    <property type="entry name" value="REC_hyHK_CKI1_RcsC-like"/>
    <property type="match status" value="1"/>
</dbReference>
<organism evidence="4 5">
    <name type="scientific">Marivibrio halodurans</name>
    <dbReference type="NCBI Taxonomy" id="2039722"/>
    <lineage>
        <taxon>Bacteria</taxon>
        <taxon>Pseudomonadati</taxon>
        <taxon>Pseudomonadota</taxon>
        <taxon>Alphaproteobacteria</taxon>
        <taxon>Rhodospirillales</taxon>
        <taxon>Rhodospirillaceae</taxon>
        <taxon>Marivibrio</taxon>
    </lineage>
</organism>
<dbReference type="InterPro" id="IPR001789">
    <property type="entry name" value="Sig_transdc_resp-reg_receiver"/>
</dbReference>
<gene>
    <name evidence="4" type="ORF">KAJ83_10970</name>
</gene>
<keyword evidence="5" id="KW-1185">Reference proteome</keyword>
<name>A0A8J7V336_9PROT</name>
<reference evidence="4" key="1">
    <citation type="submission" date="2021-04" db="EMBL/GenBank/DDBJ databases">
        <authorList>
            <person name="Zhang D.-C."/>
        </authorList>
    </citation>
    <scope>NUCLEOTIDE SEQUENCE</scope>
    <source>
        <strain evidence="4">CGMCC 1.15697</strain>
    </source>
</reference>
<sequence length="166" mass="18991">MVVDDNHHMRFLIRGILQSFGIRDVHECTDGHDAFGALKVNPVDIVILDWVMQPVDGLEFTRRLRTDTESPDPFLPIIMLTAHTEKHRIEAARDAGISEFLAKPVTPIDLYSRIHAVIEHPRPFVRIGDYFGPDRRRKIESFLGVSRRSMDDESENGENTDDRTGD</sequence>
<dbReference type="Gene3D" id="3.40.50.2300">
    <property type="match status" value="1"/>
</dbReference>
<evidence type="ECO:0000256" key="1">
    <source>
        <dbReference type="PROSITE-ProRule" id="PRU00169"/>
    </source>
</evidence>
<feature type="modified residue" description="4-aspartylphosphate" evidence="1">
    <location>
        <position position="49"/>
    </location>
</feature>
<dbReference type="PANTHER" id="PTHR43228">
    <property type="entry name" value="TWO-COMPONENT RESPONSE REGULATOR"/>
    <property type="match status" value="1"/>
</dbReference>